<dbReference type="GO" id="GO:1905515">
    <property type="term" value="P:non-motile cilium assembly"/>
    <property type="evidence" value="ECO:0007669"/>
    <property type="project" value="TreeGrafter"/>
</dbReference>
<evidence type="ECO:0000313" key="3">
    <source>
        <dbReference type="EMBL" id="KAK6298186.1"/>
    </source>
</evidence>
<dbReference type="Proteomes" id="UP001356427">
    <property type="component" value="Unassembled WGS sequence"/>
</dbReference>
<comment type="caution">
    <text evidence="3">The sequence shown here is derived from an EMBL/GenBank/DDBJ whole genome shotgun (WGS) entry which is preliminary data.</text>
</comment>
<feature type="region of interest" description="Disordered" evidence="1">
    <location>
        <begin position="127"/>
        <end position="260"/>
    </location>
</feature>
<dbReference type="Pfam" id="PF15717">
    <property type="entry name" value="PCM1_C"/>
    <property type="match status" value="2"/>
</dbReference>
<feature type="region of interest" description="Disordered" evidence="1">
    <location>
        <begin position="485"/>
        <end position="518"/>
    </location>
</feature>
<dbReference type="PANTHER" id="PTHR14164">
    <property type="entry name" value="PERICENTRIOLAR MATERIAL 1-RELATED"/>
    <property type="match status" value="1"/>
</dbReference>
<dbReference type="EMBL" id="JAGTTL010000030">
    <property type="protein sequence ID" value="KAK6298186.1"/>
    <property type="molecule type" value="Genomic_DNA"/>
</dbReference>
<dbReference type="InterPro" id="IPR024138">
    <property type="entry name" value="Pericentriolar_Pcm1"/>
</dbReference>
<feature type="domain" description="Pericentriolar material 1 protein C-terminal" evidence="2">
    <location>
        <begin position="277"/>
        <end position="370"/>
    </location>
</feature>
<dbReference type="AlphaFoldDB" id="A0AAN8L0T7"/>
<evidence type="ECO:0000313" key="4">
    <source>
        <dbReference type="Proteomes" id="UP001356427"/>
    </source>
</evidence>
<feature type="domain" description="Pericentriolar material 1 protein C-terminal" evidence="2">
    <location>
        <begin position="410"/>
        <end position="512"/>
    </location>
</feature>
<dbReference type="GO" id="GO:0036064">
    <property type="term" value="C:ciliary basal body"/>
    <property type="evidence" value="ECO:0007669"/>
    <property type="project" value="TreeGrafter"/>
</dbReference>
<dbReference type="GO" id="GO:0034451">
    <property type="term" value="C:centriolar satellite"/>
    <property type="evidence" value="ECO:0007669"/>
    <property type="project" value="TreeGrafter"/>
</dbReference>
<keyword evidence="4" id="KW-1185">Reference proteome</keyword>
<accession>A0AAN8L0T7</accession>
<reference evidence="3 4" key="1">
    <citation type="submission" date="2021-04" db="EMBL/GenBank/DDBJ databases">
        <authorList>
            <person name="De Guttry C."/>
            <person name="Zahm M."/>
            <person name="Klopp C."/>
            <person name="Cabau C."/>
            <person name="Louis A."/>
            <person name="Berthelot C."/>
            <person name="Parey E."/>
            <person name="Roest Crollius H."/>
            <person name="Montfort J."/>
            <person name="Robinson-Rechavi M."/>
            <person name="Bucao C."/>
            <person name="Bouchez O."/>
            <person name="Gislard M."/>
            <person name="Lluch J."/>
            <person name="Milhes M."/>
            <person name="Lampietro C."/>
            <person name="Lopez Roques C."/>
            <person name="Donnadieu C."/>
            <person name="Braasch I."/>
            <person name="Desvignes T."/>
            <person name="Postlethwait J."/>
            <person name="Bobe J."/>
            <person name="Wedekind C."/>
            <person name="Guiguen Y."/>
        </authorList>
    </citation>
    <scope>NUCLEOTIDE SEQUENCE [LARGE SCALE GENOMIC DNA]</scope>
    <source>
        <strain evidence="3">Cs_M1</strain>
        <tissue evidence="3">Blood</tissue>
    </source>
</reference>
<gene>
    <name evidence="3" type="ORF">J4Q44_G00312410</name>
</gene>
<dbReference type="InterPro" id="IPR031446">
    <property type="entry name" value="PCM1_C"/>
</dbReference>
<organism evidence="3 4">
    <name type="scientific">Coregonus suidteri</name>
    <dbReference type="NCBI Taxonomy" id="861788"/>
    <lineage>
        <taxon>Eukaryota</taxon>
        <taxon>Metazoa</taxon>
        <taxon>Chordata</taxon>
        <taxon>Craniata</taxon>
        <taxon>Vertebrata</taxon>
        <taxon>Euteleostomi</taxon>
        <taxon>Actinopterygii</taxon>
        <taxon>Neopterygii</taxon>
        <taxon>Teleostei</taxon>
        <taxon>Protacanthopterygii</taxon>
        <taxon>Salmoniformes</taxon>
        <taxon>Salmonidae</taxon>
        <taxon>Coregoninae</taxon>
        <taxon>Coregonus</taxon>
    </lineage>
</organism>
<feature type="compositionally biased region" description="Polar residues" evidence="1">
    <location>
        <begin position="202"/>
        <end position="227"/>
    </location>
</feature>
<sequence>MSYVFQSVLSLSPYGISPGHTQVYLIRNQLNHCCTKLARQQNNIQRMRQLLNDLLHEQQSQPPLPPPVNTLKMSGINTFSYPPSGFDPCPAPHPSMGELPDPQSSTRWQQWAEPKSSVLTAHDTAFPQPFDSHSMNGPEQWVPEEEKEEEDRSTLPRAVSLADVHVGSPDQLGGKAKSQKTSRLFPLHRNGRSSRFGEKSSRILTSSLSNPVDTTASPMTTLKSNKATAPVSLMSKHSLSSSKNKRNQSRGHRRTPDAGVTDGSLFEVLRETIHSELLNTDYLRQRALFALKDIVARHLSERDVSEDQPMPPSPVLQASATTELTSRKIMFSTYADYSGKRQKRNVSEGGECMLSIASHLKPFANEDLGACDGTNSCLTEIQCAQVDTQQLDRQINIIMAEILPILKERLNDVLQSSMAQYAGRPLRESGGDLLGDLSEIIFNELAFFHLMQDMNSSAVKQNIQCTNTITAPAVKWTCYPDETKSLAEQQPYPTALEDEDKDKDEAERRENVLRQGKG</sequence>
<protein>
    <recommendedName>
        <fullName evidence="2">Pericentriolar material 1 protein C-terminal domain-containing protein</fullName>
    </recommendedName>
</protein>
<dbReference type="GO" id="GO:0071539">
    <property type="term" value="P:protein localization to centrosome"/>
    <property type="evidence" value="ECO:0007669"/>
    <property type="project" value="InterPro"/>
</dbReference>
<feature type="compositionally biased region" description="Basic and acidic residues" evidence="1">
    <location>
        <begin position="503"/>
        <end position="512"/>
    </location>
</feature>
<feature type="compositionally biased region" description="Acidic residues" evidence="1">
    <location>
        <begin position="142"/>
        <end position="151"/>
    </location>
</feature>
<dbReference type="PANTHER" id="PTHR14164:SF12">
    <property type="entry name" value="PERICENTRIOLAR MATERIAL 1 PROTEIN"/>
    <property type="match status" value="1"/>
</dbReference>
<evidence type="ECO:0000259" key="2">
    <source>
        <dbReference type="Pfam" id="PF15717"/>
    </source>
</evidence>
<feature type="compositionally biased region" description="Basic residues" evidence="1">
    <location>
        <begin position="243"/>
        <end position="253"/>
    </location>
</feature>
<dbReference type="GO" id="GO:0034454">
    <property type="term" value="P:microtubule anchoring at centrosome"/>
    <property type="evidence" value="ECO:0007669"/>
    <property type="project" value="InterPro"/>
</dbReference>
<proteinExistence type="predicted"/>
<name>A0AAN8L0T7_9TELE</name>
<feature type="compositionally biased region" description="Low complexity" evidence="1">
    <location>
        <begin position="232"/>
        <end position="242"/>
    </location>
</feature>
<feature type="region of interest" description="Disordered" evidence="1">
    <location>
        <begin position="87"/>
        <end position="110"/>
    </location>
</feature>
<evidence type="ECO:0000256" key="1">
    <source>
        <dbReference type="SAM" id="MobiDB-lite"/>
    </source>
</evidence>